<sequence>MPPIFPPPPTTLFSSSHFFFRSLPHFGQYHFPFGLVVSETHAKWNHSIGQSGLSQPIISPYDTCWQTQYVGSFGSTGMSRTSCVGAATAESEVDVTMELSTPTTPPATDDFFPDPFFFDDFVSSTVSLPASSLSLAFLRPRLDLEAPAPEAPAPEAPAALDVVFFNAFSWISCSNLAKSVSNLRIYLSTISYVCIANCTLSSPYSFVLSKYFCTSFNVSRFLSFE</sequence>
<dbReference type="EMBL" id="HBUF01583446">
    <property type="protein sequence ID" value="CAG6771006.1"/>
    <property type="molecule type" value="Transcribed_RNA"/>
</dbReference>
<dbReference type="AlphaFoldDB" id="A0A8D9AWK5"/>
<proteinExistence type="predicted"/>
<protein>
    <submittedName>
        <fullName evidence="1">Uncharacterized protein</fullName>
    </submittedName>
</protein>
<name>A0A8D9AWK5_9HEMI</name>
<accession>A0A8D9AWK5</accession>
<reference evidence="1" key="1">
    <citation type="submission" date="2021-05" db="EMBL/GenBank/DDBJ databases">
        <authorList>
            <person name="Alioto T."/>
            <person name="Alioto T."/>
            <person name="Gomez Garrido J."/>
        </authorList>
    </citation>
    <scope>NUCLEOTIDE SEQUENCE</scope>
</reference>
<evidence type="ECO:0000313" key="1">
    <source>
        <dbReference type="EMBL" id="CAG6771006.1"/>
    </source>
</evidence>
<organism evidence="1">
    <name type="scientific">Cacopsylla melanoneura</name>
    <dbReference type="NCBI Taxonomy" id="428564"/>
    <lineage>
        <taxon>Eukaryota</taxon>
        <taxon>Metazoa</taxon>
        <taxon>Ecdysozoa</taxon>
        <taxon>Arthropoda</taxon>
        <taxon>Hexapoda</taxon>
        <taxon>Insecta</taxon>
        <taxon>Pterygota</taxon>
        <taxon>Neoptera</taxon>
        <taxon>Paraneoptera</taxon>
        <taxon>Hemiptera</taxon>
        <taxon>Sternorrhyncha</taxon>
        <taxon>Psylloidea</taxon>
        <taxon>Psyllidae</taxon>
        <taxon>Psyllinae</taxon>
        <taxon>Cacopsylla</taxon>
    </lineage>
</organism>